<evidence type="ECO:0000313" key="1">
    <source>
        <dbReference type="EMBL" id="CAA7039538.1"/>
    </source>
</evidence>
<dbReference type="AlphaFoldDB" id="A0A6D2JS92"/>
<gene>
    <name evidence="1" type="ORF">MERR_LOCUS26773</name>
</gene>
<reference evidence="1" key="1">
    <citation type="submission" date="2020-01" db="EMBL/GenBank/DDBJ databases">
        <authorList>
            <person name="Mishra B."/>
        </authorList>
    </citation>
    <scope>NUCLEOTIDE SEQUENCE [LARGE SCALE GENOMIC DNA]</scope>
</reference>
<organism evidence="1 2">
    <name type="scientific">Microthlaspi erraticum</name>
    <dbReference type="NCBI Taxonomy" id="1685480"/>
    <lineage>
        <taxon>Eukaryota</taxon>
        <taxon>Viridiplantae</taxon>
        <taxon>Streptophyta</taxon>
        <taxon>Embryophyta</taxon>
        <taxon>Tracheophyta</taxon>
        <taxon>Spermatophyta</taxon>
        <taxon>Magnoliopsida</taxon>
        <taxon>eudicotyledons</taxon>
        <taxon>Gunneridae</taxon>
        <taxon>Pentapetalae</taxon>
        <taxon>rosids</taxon>
        <taxon>malvids</taxon>
        <taxon>Brassicales</taxon>
        <taxon>Brassicaceae</taxon>
        <taxon>Coluteocarpeae</taxon>
        <taxon>Microthlaspi</taxon>
    </lineage>
</organism>
<dbReference type="EMBL" id="CACVBM020001212">
    <property type="protein sequence ID" value="CAA7039538.1"/>
    <property type="molecule type" value="Genomic_DNA"/>
</dbReference>
<proteinExistence type="predicted"/>
<keyword evidence="2" id="KW-1185">Reference proteome</keyword>
<comment type="caution">
    <text evidence="1">The sequence shown here is derived from an EMBL/GenBank/DDBJ whole genome shotgun (WGS) entry which is preliminary data.</text>
</comment>
<sequence>MNVQGLSKTGTSFEQSITKRDDGLAVELTRFFKELDKFGVRLSSLAHFELHPHCSLFDSQRDSSSQMSHLAQIGLLAHNERQPTLQIVHKTLAREKSSLFQEVGYSKSGSNL</sequence>
<dbReference type="Proteomes" id="UP000467841">
    <property type="component" value="Unassembled WGS sequence"/>
</dbReference>
<name>A0A6D2JS92_9BRAS</name>
<protein>
    <submittedName>
        <fullName evidence="1">Uncharacterized protein</fullName>
    </submittedName>
</protein>
<evidence type="ECO:0000313" key="2">
    <source>
        <dbReference type="Proteomes" id="UP000467841"/>
    </source>
</evidence>
<accession>A0A6D2JS92</accession>